<name>M5DSV8_9GAMM</name>
<evidence type="ECO:0000313" key="1">
    <source>
        <dbReference type="EMBL" id="CCU72584.1"/>
    </source>
</evidence>
<keyword evidence="2" id="KW-1185">Reference proteome</keyword>
<evidence type="ECO:0000313" key="2">
    <source>
        <dbReference type="Proteomes" id="UP000011866"/>
    </source>
</evidence>
<dbReference type="EMBL" id="HF680312">
    <property type="protein sequence ID" value="CCU72584.1"/>
    <property type="molecule type" value="Genomic_DNA"/>
</dbReference>
<proteinExistence type="predicted"/>
<gene>
    <name evidence="1" type="ORF">TOL_2179</name>
</gene>
<dbReference type="HOGENOM" id="CLU_2182703_0_0_6"/>
<dbReference type="AlphaFoldDB" id="M5DSV8"/>
<accession>M5DSV8</accession>
<dbReference type="KEGG" id="tol:TOL_2179"/>
<organism evidence="1 2">
    <name type="scientific">Thalassolituus oleivorans MIL-1</name>
    <dbReference type="NCBI Taxonomy" id="1298593"/>
    <lineage>
        <taxon>Bacteria</taxon>
        <taxon>Pseudomonadati</taxon>
        <taxon>Pseudomonadota</taxon>
        <taxon>Gammaproteobacteria</taxon>
        <taxon>Oceanospirillales</taxon>
        <taxon>Oceanospirillaceae</taxon>
        <taxon>Thalassolituus</taxon>
    </lineage>
</organism>
<protein>
    <submittedName>
        <fullName evidence="1">Uncharacterized protein</fullName>
    </submittedName>
</protein>
<sequence length="109" mass="12168">MVSSSKAEINPHFSCEFNQSVFVDALGLYEASKWSSKGFSIQGDYVVLDKGNLKLKLTTNIDKFGTIILRGAEQREGYQFSLESGKFIYVQLMLPLARSWTVTGTCSKD</sequence>
<reference evidence="1 2" key="1">
    <citation type="journal article" date="2013" name="Genome Announc.">
        <title>Genome Sequence of Thalassolituus oleivorans MIL-1 (DSM 14913T).</title>
        <authorList>
            <person name="Golyshin P.N."/>
            <person name="Werner J."/>
            <person name="Chernikova T.N."/>
            <person name="Tran H."/>
            <person name="Ferrer M."/>
            <person name="Yakimov M.M."/>
            <person name="Teeling H."/>
            <person name="Golyshina O.V."/>
        </authorList>
    </citation>
    <scope>NUCLEOTIDE SEQUENCE [LARGE SCALE GENOMIC DNA]</scope>
    <source>
        <strain evidence="1 2">MIL-1</strain>
    </source>
</reference>
<dbReference type="Proteomes" id="UP000011866">
    <property type="component" value="Chromosome"/>
</dbReference>